<evidence type="ECO:0000256" key="4">
    <source>
        <dbReference type="ARBA" id="ARBA00022970"/>
    </source>
</evidence>
<keyword evidence="3" id="KW-0732">Signal</keyword>
<dbReference type="PROSITE" id="PS51257">
    <property type="entry name" value="PROKAR_LIPOPROTEIN"/>
    <property type="match status" value="1"/>
</dbReference>
<evidence type="ECO:0000256" key="3">
    <source>
        <dbReference type="ARBA" id="ARBA00022729"/>
    </source>
</evidence>
<dbReference type="PANTHER" id="PTHR30483:SF6">
    <property type="entry name" value="PERIPLASMIC BINDING PROTEIN OF ABC TRANSPORTER FOR NATURAL AMINO ACIDS"/>
    <property type="match status" value="1"/>
</dbReference>
<protein>
    <submittedName>
        <fullName evidence="6">Branched-chain amino acid transport system substrate-binding protein</fullName>
    </submittedName>
</protein>
<accession>A0A840PQ75</accession>
<dbReference type="Pfam" id="PF13458">
    <property type="entry name" value="Peripla_BP_6"/>
    <property type="match status" value="1"/>
</dbReference>
<organism evidence="6 7">
    <name type="scientific">Ureibacillus thermosphaericus</name>
    <dbReference type="NCBI Taxonomy" id="51173"/>
    <lineage>
        <taxon>Bacteria</taxon>
        <taxon>Bacillati</taxon>
        <taxon>Bacillota</taxon>
        <taxon>Bacilli</taxon>
        <taxon>Bacillales</taxon>
        <taxon>Caryophanaceae</taxon>
        <taxon>Ureibacillus</taxon>
    </lineage>
</organism>
<evidence type="ECO:0000259" key="5">
    <source>
        <dbReference type="Pfam" id="PF13458"/>
    </source>
</evidence>
<evidence type="ECO:0000256" key="2">
    <source>
        <dbReference type="ARBA" id="ARBA00022448"/>
    </source>
</evidence>
<dbReference type="InterPro" id="IPR000709">
    <property type="entry name" value="Leu_Ile_Val-bd"/>
</dbReference>
<evidence type="ECO:0000256" key="1">
    <source>
        <dbReference type="ARBA" id="ARBA00010062"/>
    </source>
</evidence>
<reference evidence="6 7" key="1">
    <citation type="submission" date="2020-08" db="EMBL/GenBank/DDBJ databases">
        <title>Genomic Encyclopedia of Type Strains, Phase IV (KMG-IV): sequencing the most valuable type-strain genomes for metagenomic binning, comparative biology and taxonomic classification.</title>
        <authorList>
            <person name="Goeker M."/>
        </authorList>
    </citation>
    <scope>NUCLEOTIDE SEQUENCE [LARGE SCALE GENOMIC DNA]</scope>
    <source>
        <strain evidence="6 7">DSM 10633</strain>
    </source>
</reference>
<dbReference type="RefSeq" id="WP_168411918.1">
    <property type="nucleotide sequence ID" value="NZ_JAAXPW010000003.1"/>
</dbReference>
<keyword evidence="7" id="KW-1185">Reference proteome</keyword>
<proteinExistence type="inferred from homology"/>
<comment type="caution">
    <text evidence="6">The sequence shown here is derived from an EMBL/GenBank/DDBJ whole genome shotgun (WGS) entry which is preliminary data.</text>
</comment>
<keyword evidence="2" id="KW-0813">Transport</keyword>
<dbReference type="PRINTS" id="PR00337">
    <property type="entry name" value="LEUILEVALBP"/>
</dbReference>
<dbReference type="Proteomes" id="UP000557217">
    <property type="component" value="Unassembled WGS sequence"/>
</dbReference>
<gene>
    <name evidence="6" type="ORF">HNR36_000453</name>
</gene>
<dbReference type="AlphaFoldDB" id="A0A840PQ75"/>
<dbReference type="InterPro" id="IPR028081">
    <property type="entry name" value="Leu-bd"/>
</dbReference>
<dbReference type="InterPro" id="IPR051010">
    <property type="entry name" value="BCAA_transport"/>
</dbReference>
<sequence length="394" mass="42208">MQKYQKLFLIILATFMLILLTACGSSSTSTNSGGQSETSIEDETSGEVIQAKIGVISYLSGAGAAYGEAITQGLKLAQKEINEKGEVNIELVIEDSAGEAEQAVNAGQKLMADDSILAIIGPTLSTEFFAVAPEADLNGITIMGTSTTADGIPEIGDYVFRNSIPEALAIPAAMEKAVKRTGAKKVAIIYGNDDAFTKAGFEVMKRTAEEMGLEITTIETYQKGQSDYKAQLTKIKNTNPDLVLASALYNEGAVIIDQARKMGITVPFVGGNGFNSPQVIEIAGDAANGLIVGTPYFGDSTDPKIVEFNKKYEEEYGKKPDQFAAQAYDALYIYADALKRAGTGEDRDAFRDALAETKDFEGILGLFSFNEVGDVVMDVTVVEIKDGKFVEFEE</sequence>
<comment type="similarity">
    <text evidence="1">Belongs to the leucine-binding protein family.</text>
</comment>
<feature type="domain" description="Leucine-binding protein" evidence="5">
    <location>
        <begin position="51"/>
        <end position="387"/>
    </location>
</feature>
<dbReference type="InterPro" id="IPR028082">
    <property type="entry name" value="Peripla_BP_I"/>
</dbReference>
<dbReference type="SUPFAM" id="SSF53822">
    <property type="entry name" value="Periplasmic binding protein-like I"/>
    <property type="match status" value="1"/>
</dbReference>
<keyword evidence="4" id="KW-0029">Amino-acid transport</keyword>
<dbReference type="PANTHER" id="PTHR30483">
    <property type="entry name" value="LEUCINE-SPECIFIC-BINDING PROTEIN"/>
    <property type="match status" value="1"/>
</dbReference>
<dbReference type="GO" id="GO:0006865">
    <property type="term" value="P:amino acid transport"/>
    <property type="evidence" value="ECO:0007669"/>
    <property type="project" value="UniProtKB-KW"/>
</dbReference>
<dbReference type="EMBL" id="JACHGZ010000003">
    <property type="protein sequence ID" value="MBB5148070.1"/>
    <property type="molecule type" value="Genomic_DNA"/>
</dbReference>
<dbReference type="Gene3D" id="3.40.50.2300">
    <property type="match status" value="2"/>
</dbReference>
<name>A0A840PQ75_URETH</name>
<dbReference type="CDD" id="cd06348">
    <property type="entry name" value="PBP1_ABC_HAAT-like"/>
    <property type="match status" value="1"/>
</dbReference>
<evidence type="ECO:0000313" key="6">
    <source>
        <dbReference type="EMBL" id="MBB5148070.1"/>
    </source>
</evidence>
<evidence type="ECO:0000313" key="7">
    <source>
        <dbReference type="Proteomes" id="UP000557217"/>
    </source>
</evidence>